<keyword evidence="1" id="KW-0732">Signal</keyword>
<dbReference type="EMBL" id="LT907975">
    <property type="protein sequence ID" value="SOB60012.1"/>
    <property type="molecule type" value="Genomic_DNA"/>
</dbReference>
<dbReference type="OrthoDB" id="5450334at2"/>
<dbReference type="AlphaFoldDB" id="A0A2C8FBZ3"/>
<organism evidence="3 4">
    <name type="scientific">Pseudodesulfovibrio profundus</name>
    <dbReference type="NCBI Taxonomy" id="57320"/>
    <lineage>
        <taxon>Bacteria</taxon>
        <taxon>Pseudomonadati</taxon>
        <taxon>Thermodesulfobacteriota</taxon>
        <taxon>Desulfovibrionia</taxon>
        <taxon>Desulfovibrionales</taxon>
        <taxon>Desulfovibrionaceae</taxon>
    </lineage>
</organism>
<gene>
    <name evidence="3" type="ORF">DPRO_3101</name>
</gene>
<dbReference type="KEGG" id="pprf:DPRO_3101"/>
<feature type="signal peptide" evidence="1">
    <location>
        <begin position="1"/>
        <end position="21"/>
    </location>
</feature>
<dbReference type="NCBIfam" id="NF047619">
    <property type="entry name" value="NADase_discoid"/>
    <property type="match status" value="1"/>
</dbReference>
<protein>
    <recommendedName>
        <fullName evidence="2">NAD glycohydrolase translocation F5/8 type C domain-containing protein</fullName>
    </recommendedName>
</protein>
<proteinExistence type="predicted"/>
<evidence type="ECO:0000313" key="4">
    <source>
        <dbReference type="Proteomes" id="UP000219215"/>
    </source>
</evidence>
<feature type="chain" id="PRO_5013310750" description="NAD glycohydrolase translocation F5/8 type C domain-containing protein" evidence="1">
    <location>
        <begin position="22"/>
        <end position="315"/>
    </location>
</feature>
<dbReference type="SUPFAM" id="SSF49785">
    <property type="entry name" value="Galactose-binding domain-like"/>
    <property type="match status" value="1"/>
</dbReference>
<dbReference type="Gene3D" id="2.60.120.260">
    <property type="entry name" value="Galactose-binding domain-like"/>
    <property type="match status" value="1"/>
</dbReference>
<name>A0A2C8FBZ3_9BACT</name>
<evidence type="ECO:0000313" key="3">
    <source>
        <dbReference type="EMBL" id="SOB60012.1"/>
    </source>
</evidence>
<dbReference type="InterPro" id="IPR057561">
    <property type="entry name" value="NADase_transloc"/>
</dbReference>
<sequence length="315" mass="35398">MRLTVPAIVLLILLSSIPALALDVTVKVSSMKMDVFLPYAPEHLLDGDLNTAWAGGGLGAGEGQWIELQFDYPVRLDKLGIFNGHHGEGKFEEFRRIRSGRLVYPDGTSSRFWLHDEKGEQIIECDGRPAKSIRIVVDGVFPEGEWAAKKKLAVAEIKLYVALMADPAEMNPSEHPATVNIPTPAPQSPSARVPDEMIELLRSFYVRQTTMADDFAELFAEDVRDKNDFRQEVFKSVQMQRGTYKILRSAEVETDGLGFELVDLQGIYARVRVFGAYKVNLPGKHAYLEEDSIFVLSKESEGWRILELEGEESFY</sequence>
<dbReference type="RefSeq" id="WP_097012790.1">
    <property type="nucleotide sequence ID" value="NZ_LT907975.1"/>
</dbReference>
<evidence type="ECO:0000256" key="1">
    <source>
        <dbReference type="SAM" id="SignalP"/>
    </source>
</evidence>
<dbReference type="Proteomes" id="UP000219215">
    <property type="component" value="Chromosome DPRO"/>
</dbReference>
<keyword evidence="4" id="KW-1185">Reference proteome</keyword>
<feature type="domain" description="NAD glycohydrolase translocation F5/8 type C" evidence="2">
    <location>
        <begin position="31"/>
        <end position="159"/>
    </location>
</feature>
<dbReference type="Pfam" id="PF25302">
    <property type="entry name" value="NADase_transloc"/>
    <property type="match status" value="1"/>
</dbReference>
<reference evidence="4" key="1">
    <citation type="submission" date="2017-09" db="EMBL/GenBank/DDBJ databases">
        <authorList>
            <person name="Regsiter A."/>
            <person name="William W."/>
        </authorList>
    </citation>
    <scope>NUCLEOTIDE SEQUENCE [LARGE SCALE GENOMIC DNA]</scope>
    <source>
        <strain evidence="4">500-1</strain>
    </source>
</reference>
<accession>A0A2C8FBZ3</accession>
<dbReference type="InterPro" id="IPR008979">
    <property type="entry name" value="Galactose-bd-like_sf"/>
</dbReference>
<evidence type="ECO:0000259" key="2">
    <source>
        <dbReference type="Pfam" id="PF25302"/>
    </source>
</evidence>